<dbReference type="SUPFAM" id="SSF52467">
    <property type="entry name" value="DHS-like NAD/FAD-binding domain"/>
    <property type="match status" value="1"/>
</dbReference>
<dbReference type="GO" id="GO:0005948">
    <property type="term" value="C:acetolactate synthase complex"/>
    <property type="evidence" value="ECO:0007669"/>
    <property type="project" value="TreeGrafter"/>
</dbReference>
<dbReference type="Gene3D" id="3.40.50.1220">
    <property type="entry name" value="TPP-binding domain"/>
    <property type="match status" value="1"/>
</dbReference>
<dbReference type="GO" id="GO:0034077">
    <property type="term" value="P:butanediol metabolic process"/>
    <property type="evidence" value="ECO:0007669"/>
    <property type="project" value="InterPro"/>
</dbReference>
<dbReference type="InterPro" id="IPR011766">
    <property type="entry name" value="TPP_enzyme_TPP-bd"/>
</dbReference>
<dbReference type="InterPro" id="IPR000399">
    <property type="entry name" value="TPP-bd_CS"/>
</dbReference>
<evidence type="ECO:0000313" key="8">
    <source>
        <dbReference type="Proteomes" id="UP000051886"/>
    </source>
</evidence>
<dbReference type="NCBIfam" id="NF006378">
    <property type="entry name" value="PRK08617.1"/>
    <property type="match status" value="1"/>
</dbReference>
<dbReference type="GO" id="GO:0030976">
    <property type="term" value="F:thiamine pyrophosphate binding"/>
    <property type="evidence" value="ECO:0007669"/>
    <property type="project" value="InterPro"/>
</dbReference>
<dbReference type="RefSeq" id="WP_017866838.1">
    <property type="nucleotide sequence ID" value="NZ_BJYB01000039.1"/>
</dbReference>
<dbReference type="PATRIC" id="fig|449659.4.peg.2113"/>
<dbReference type="InterPro" id="IPR029061">
    <property type="entry name" value="THDP-binding"/>
</dbReference>
<evidence type="ECO:0000259" key="4">
    <source>
        <dbReference type="Pfam" id="PF00205"/>
    </source>
</evidence>
<proteinExistence type="inferred from homology"/>
<feature type="domain" description="Thiamine pyrophosphate enzyme TPP-binding" evidence="5">
    <location>
        <begin position="395"/>
        <end position="541"/>
    </location>
</feature>
<dbReference type="Proteomes" id="UP000051886">
    <property type="component" value="Unassembled WGS sequence"/>
</dbReference>
<sequence>MTERKEKYYGADAVVDSLINHDVKYVFGIPGAKIDRVFEKLDHPTNKKAPKFILTRHEQNAAFMAAGIGRITGHPGVVITTSGPGASNLATGLATATTEGDPVLALSGQVQRTDLLRQTHQSMDNTSVFAGITKYDAEVQDADNISEVIANAYQEAEGAKQGASFISIPQDVTDAEMKTEVLAPIPAPILGPASPIESTLLASRIKKAKLPVLLVGMRASDPETTTAIRNLVRDTHLPVVETFQGAGIISRELEDDFFGRVGLFRNQPGDQLLKESDLVIAIGYDPVEYEPRNWNANFDKSIVVIDSMRAQLDKNFQPQRELVGDISQTLEFLLPYMKGFKLPEGSLPFLEKLRGQLKLRDEPPALSEGQVRCHPLSVIHALQARVSDEMTVTVDVGSFYIWMARHFRSYEPRHLLFSNGMQTLGVALPWAISAALVRPQTQIVSVSGDGGFLFSAQDLETAVRLNLNIVHIIWNDGNYDMVKFQEEMKYGQSAAVKFGPVDFVKYAESFGATGLRVTAAAQLDEVLDQAFVTDGPVIVDIPVDYSFNQELGEQLLDDQLR</sequence>
<dbReference type="OrthoDB" id="4494979at2"/>
<comment type="caution">
    <text evidence="7">The sequence shown here is derived from an EMBL/GenBank/DDBJ whole genome shotgun (WGS) entry which is preliminary data.</text>
</comment>
<dbReference type="Pfam" id="PF02776">
    <property type="entry name" value="TPP_enzyme_N"/>
    <property type="match status" value="1"/>
</dbReference>
<dbReference type="PROSITE" id="PS00187">
    <property type="entry name" value="TPP_ENZYMES"/>
    <property type="match status" value="1"/>
</dbReference>
<dbReference type="InterPro" id="IPR029035">
    <property type="entry name" value="DHS-like_NAD/FAD-binding_dom"/>
</dbReference>
<feature type="domain" description="Thiamine pyrophosphate enzyme central" evidence="4">
    <location>
        <begin position="201"/>
        <end position="331"/>
    </location>
</feature>
<dbReference type="Pfam" id="PF00205">
    <property type="entry name" value="TPP_enzyme_M"/>
    <property type="match status" value="1"/>
</dbReference>
<dbReference type="CDD" id="cd07035">
    <property type="entry name" value="TPP_PYR_POX_like"/>
    <property type="match status" value="1"/>
</dbReference>
<dbReference type="InterPro" id="IPR012001">
    <property type="entry name" value="Thiamin_PyroP_enz_TPP-bd_dom"/>
</dbReference>
<dbReference type="Pfam" id="PF02775">
    <property type="entry name" value="TPP_enzyme_C"/>
    <property type="match status" value="1"/>
</dbReference>
<evidence type="ECO:0000259" key="6">
    <source>
        <dbReference type="Pfam" id="PF02776"/>
    </source>
</evidence>
<dbReference type="GO" id="GO:0000287">
    <property type="term" value="F:magnesium ion binding"/>
    <property type="evidence" value="ECO:0007669"/>
    <property type="project" value="InterPro"/>
</dbReference>
<protein>
    <submittedName>
        <fullName evidence="7">Acetolactate synthase</fullName>
    </submittedName>
</protein>
<reference evidence="7 8" key="1">
    <citation type="journal article" date="2015" name="Genome Announc.">
        <title>Expanding the biotechnology potential of lactobacilli through comparative genomics of 213 strains and associated genera.</title>
        <authorList>
            <person name="Sun Z."/>
            <person name="Harris H.M."/>
            <person name="McCann A."/>
            <person name="Guo C."/>
            <person name="Argimon S."/>
            <person name="Zhang W."/>
            <person name="Yang X."/>
            <person name="Jeffery I.B."/>
            <person name="Cooney J.C."/>
            <person name="Kagawa T.F."/>
            <person name="Liu W."/>
            <person name="Song Y."/>
            <person name="Salvetti E."/>
            <person name="Wrobel A."/>
            <person name="Rasinkangas P."/>
            <person name="Parkhill J."/>
            <person name="Rea M.C."/>
            <person name="O'Sullivan O."/>
            <person name="Ritari J."/>
            <person name="Douillard F.P."/>
            <person name="Paul Ross R."/>
            <person name="Yang R."/>
            <person name="Briner A.E."/>
            <person name="Felis G.E."/>
            <person name="de Vos W.M."/>
            <person name="Barrangou R."/>
            <person name="Klaenhammer T.R."/>
            <person name="Caufield P.W."/>
            <person name="Cui Y."/>
            <person name="Zhang H."/>
            <person name="O'Toole P.W."/>
        </authorList>
    </citation>
    <scope>NUCLEOTIDE SEQUENCE [LARGE SCALE GENOMIC DNA]</scope>
    <source>
        <strain evidence="7 8">NBRC 103219</strain>
    </source>
</reference>
<evidence type="ECO:0000256" key="2">
    <source>
        <dbReference type="ARBA" id="ARBA00023052"/>
    </source>
</evidence>
<dbReference type="GO" id="GO:0003984">
    <property type="term" value="F:acetolactate synthase activity"/>
    <property type="evidence" value="ECO:0007669"/>
    <property type="project" value="InterPro"/>
</dbReference>
<dbReference type="InterPro" id="IPR012000">
    <property type="entry name" value="Thiamin_PyroP_enz_cen_dom"/>
</dbReference>
<dbReference type="InterPro" id="IPR012782">
    <property type="entry name" value="Acetolactate_synth_catblc"/>
</dbReference>
<comment type="similarity">
    <text evidence="1 3">Belongs to the TPP enzyme family.</text>
</comment>
<keyword evidence="8" id="KW-1185">Reference proteome</keyword>
<dbReference type="GO" id="GO:0009097">
    <property type="term" value="P:isoleucine biosynthetic process"/>
    <property type="evidence" value="ECO:0007669"/>
    <property type="project" value="TreeGrafter"/>
</dbReference>
<dbReference type="PANTHER" id="PTHR18968">
    <property type="entry name" value="THIAMINE PYROPHOSPHATE ENZYMES"/>
    <property type="match status" value="1"/>
</dbReference>
<dbReference type="NCBIfam" id="TIGR02418">
    <property type="entry name" value="acolac_catab"/>
    <property type="match status" value="1"/>
</dbReference>
<dbReference type="PANTHER" id="PTHR18968:SF129">
    <property type="entry name" value="ACETOLACTATE SYNTHASE"/>
    <property type="match status" value="1"/>
</dbReference>
<evidence type="ECO:0000259" key="5">
    <source>
        <dbReference type="Pfam" id="PF02775"/>
    </source>
</evidence>
<accession>A0A0R2LEA5</accession>
<dbReference type="AlphaFoldDB" id="A0A0R2LEA5"/>
<evidence type="ECO:0000256" key="3">
    <source>
        <dbReference type="RuleBase" id="RU362132"/>
    </source>
</evidence>
<evidence type="ECO:0000313" key="7">
    <source>
        <dbReference type="EMBL" id="KRN98293.1"/>
    </source>
</evidence>
<dbReference type="Gene3D" id="3.40.50.970">
    <property type="match status" value="2"/>
</dbReference>
<gene>
    <name evidence="7" type="ORF">IV66_GL002058</name>
</gene>
<keyword evidence="2 3" id="KW-0786">Thiamine pyrophosphate</keyword>
<dbReference type="InterPro" id="IPR045229">
    <property type="entry name" value="TPP_enz"/>
</dbReference>
<dbReference type="SUPFAM" id="SSF52518">
    <property type="entry name" value="Thiamin diphosphate-binding fold (THDP-binding)"/>
    <property type="match status" value="2"/>
</dbReference>
<dbReference type="FunFam" id="3.40.50.970:FF:000007">
    <property type="entry name" value="Acetolactate synthase"/>
    <property type="match status" value="1"/>
</dbReference>
<dbReference type="GO" id="GO:0050660">
    <property type="term" value="F:flavin adenine dinucleotide binding"/>
    <property type="evidence" value="ECO:0007669"/>
    <property type="project" value="TreeGrafter"/>
</dbReference>
<dbReference type="EMBL" id="JQCN01000050">
    <property type="protein sequence ID" value="KRN98293.1"/>
    <property type="molecule type" value="Genomic_DNA"/>
</dbReference>
<organism evidence="7 8">
    <name type="scientific">Ligilactobacillus pobuzihii</name>
    <dbReference type="NCBI Taxonomy" id="449659"/>
    <lineage>
        <taxon>Bacteria</taxon>
        <taxon>Bacillati</taxon>
        <taxon>Bacillota</taxon>
        <taxon>Bacilli</taxon>
        <taxon>Lactobacillales</taxon>
        <taxon>Lactobacillaceae</taxon>
        <taxon>Ligilactobacillus</taxon>
    </lineage>
</organism>
<evidence type="ECO:0000256" key="1">
    <source>
        <dbReference type="ARBA" id="ARBA00007812"/>
    </source>
</evidence>
<dbReference type="GO" id="GO:0009099">
    <property type="term" value="P:L-valine biosynthetic process"/>
    <property type="evidence" value="ECO:0007669"/>
    <property type="project" value="TreeGrafter"/>
</dbReference>
<dbReference type="STRING" id="449659.IV66_GL002058"/>
<feature type="domain" description="Thiamine pyrophosphate enzyme N-terminal TPP-binding" evidence="6">
    <location>
        <begin position="10"/>
        <end position="127"/>
    </location>
</feature>
<name>A0A0R2LEA5_9LACO</name>